<dbReference type="InterPro" id="IPR027463">
    <property type="entry name" value="AcrB_DN_DC_subdom"/>
</dbReference>
<feature type="transmembrane region" description="Helical" evidence="1">
    <location>
        <begin position="859"/>
        <end position="878"/>
    </location>
</feature>
<dbReference type="Gene3D" id="3.30.70.1440">
    <property type="entry name" value="Multidrug efflux transporter AcrB pore domain"/>
    <property type="match status" value="1"/>
</dbReference>
<protein>
    <submittedName>
        <fullName evidence="2">AcrB/AcrD/AcrF family protein</fullName>
    </submittedName>
</protein>
<feature type="transmembrane region" description="Helical" evidence="1">
    <location>
        <begin position="885"/>
        <end position="905"/>
    </location>
</feature>
<feature type="transmembrane region" description="Helical" evidence="1">
    <location>
        <begin position="332"/>
        <end position="348"/>
    </location>
</feature>
<feature type="transmembrane region" description="Helical" evidence="1">
    <location>
        <begin position="911"/>
        <end position="936"/>
    </location>
</feature>
<dbReference type="InterPro" id="IPR001036">
    <property type="entry name" value="Acrflvin-R"/>
</dbReference>
<dbReference type="SUPFAM" id="SSF82714">
    <property type="entry name" value="Multidrug efflux transporter AcrB TolC docking domain, DN and DC subdomains"/>
    <property type="match status" value="2"/>
</dbReference>
<feature type="transmembrane region" description="Helical" evidence="1">
    <location>
        <begin position="957"/>
        <end position="976"/>
    </location>
</feature>
<accession>A0A369WLY8</accession>
<feature type="transmembrane region" description="Helical" evidence="1">
    <location>
        <begin position="353"/>
        <end position="371"/>
    </location>
</feature>
<evidence type="ECO:0000313" key="3">
    <source>
        <dbReference type="Proteomes" id="UP000253769"/>
    </source>
</evidence>
<keyword evidence="1" id="KW-0472">Membrane</keyword>
<dbReference type="Pfam" id="PF00873">
    <property type="entry name" value="ACR_tran"/>
    <property type="match status" value="1"/>
</dbReference>
<proteinExistence type="predicted"/>
<dbReference type="SUPFAM" id="SSF82866">
    <property type="entry name" value="Multidrug efflux transporter AcrB transmembrane domain"/>
    <property type="match status" value="2"/>
</dbReference>
<feature type="transmembrane region" description="Helical" evidence="1">
    <location>
        <begin position="457"/>
        <end position="476"/>
    </location>
</feature>
<dbReference type="Gene3D" id="1.20.1640.10">
    <property type="entry name" value="Multidrug efflux transporter AcrB transmembrane domain"/>
    <property type="match status" value="2"/>
</dbReference>
<gene>
    <name evidence="2" type="ORF">DV711_10490</name>
</gene>
<dbReference type="PRINTS" id="PR00702">
    <property type="entry name" value="ACRIFLAVINRP"/>
</dbReference>
<dbReference type="Gene3D" id="3.30.70.1430">
    <property type="entry name" value="Multidrug efflux transporter AcrB pore domain"/>
    <property type="match status" value="2"/>
</dbReference>
<keyword evidence="3" id="KW-1185">Reference proteome</keyword>
<dbReference type="Proteomes" id="UP000253769">
    <property type="component" value="Unassembled WGS sequence"/>
</dbReference>
<dbReference type="AlphaFoldDB" id="A0A369WLY8"/>
<reference evidence="2 3" key="1">
    <citation type="submission" date="2018-07" db="EMBL/GenBank/DDBJ databases">
        <title>Motiliproteus coralliicola sp. nov., a bacterium isolated from Coral.</title>
        <authorList>
            <person name="Wang G."/>
        </authorList>
    </citation>
    <scope>NUCLEOTIDE SEQUENCE [LARGE SCALE GENOMIC DNA]</scope>
    <source>
        <strain evidence="2 3">C34</strain>
    </source>
</reference>
<sequence length="1039" mass="114826">MIAWFARNPVAANLLMVLIIGAGLHSLANRIPLEIFPEIELDLITVRVSYPGASPVEVEEGISIRVEEAVQDLEGIADLVSRSTEGSAAIHVEVESGYDERVLLDDVKSRVDAINTLPDGAERPTVTLVQATREVLSVVIYGERSELELRQLAERVRDDISALPGVTQVKIDSPREYEISIELPEAVLREYGLTLAQVAETVRRGSLDLSAGNIRTQGADILVRTKGQAYTADQFEKIVVVSSIDGSRIELGDIARIRDGFEEDQVKLRFDGQPAMAIDVYRIGDQNSIVLADQVKGYIDSQRERLPEGVSINYWRDRSKIVKARLQTLNKSAIQGGVLVIALLALFLRPQVAFWVCVGIPICFMGGILMMPEIGVTLNMISLFAFILVLGIVVDDAIVTGENIYTHFCRNGDAMRSAIEGTQEVAVPVTFGVLTTVAAFVPLMLVEGQRGQIFAQIPYIVIPVLLFSLVESKLILPAHLRHMKPVNNDSWISRFQQGVAKGLERFIAKVYSPVLNWVLEHRYIAWAAMFGIMLIVFATVVGGWTRFIFFPRVQHEIATASLTMPAGTPFAVTEAQVDRLTEAAQWVQNEYRDPETGESVIEHILSVSGTGGPHKGRVQFEIVAPEERTLDVTSSQLVQAWRKQVGTITGSETLTYRAEIGRGGDPIDIRFKGHDLDQLKELVEAVRSKLATYPHLFDITDTMLGGKQELQLALKPAAEQLGLDLTDLAIQVRQAFFGFEIQRLLRGRDEVKVWVRYPVSERESLETLDRLLVRTRDGVEVPFTEVATLTPGRSPESINRVERMRTGSVKADADKELADIEAIKRDMKVFIDELLLDYPGVRYTFEGEAKEQRESFQGLIWGGAGVLFVVFALLAIPFKSYAQPLIVMSVIPFGLVGAVLGHWLMVMPLTIMSLMGMLALTGVVVNDSLVLVDYVNRMRRAGMPLQEAVRSAGAARFRAVMLTSLTTFCGLTPLIMEKSTQAQFLIPMAVSLGFGILFATLITLLIVPVNYLVLEDIRRLVGSNYLSSDLTAQGEQAKG</sequence>
<evidence type="ECO:0000313" key="2">
    <source>
        <dbReference type="EMBL" id="RDE23088.1"/>
    </source>
</evidence>
<organism evidence="2 3">
    <name type="scientific">Motiliproteus coralliicola</name>
    <dbReference type="NCBI Taxonomy" id="2283196"/>
    <lineage>
        <taxon>Bacteria</taxon>
        <taxon>Pseudomonadati</taxon>
        <taxon>Pseudomonadota</taxon>
        <taxon>Gammaproteobacteria</taxon>
        <taxon>Oceanospirillales</taxon>
        <taxon>Oceanospirillaceae</taxon>
        <taxon>Motiliproteus</taxon>
    </lineage>
</organism>
<keyword evidence="1" id="KW-0812">Transmembrane</keyword>
<dbReference type="GO" id="GO:0005886">
    <property type="term" value="C:plasma membrane"/>
    <property type="evidence" value="ECO:0007669"/>
    <property type="project" value="TreeGrafter"/>
</dbReference>
<dbReference type="SUPFAM" id="SSF82693">
    <property type="entry name" value="Multidrug efflux transporter AcrB pore domain, PN1, PN2, PC1 and PC2 subdomains"/>
    <property type="match status" value="2"/>
</dbReference>
<dbReference type="Gene3D" id="3.30.2090.10">
    <property type="entry name" value="Multidrug efflux transporter AcrB TolC docking domain, DN and DC subdomains"/>
    <property type="match status" value="2"/>
</dbReference>
<feature type="transmembrane region" description="Helical" evidence="1">
    <location>
        <begin position="425"/>
        <end position="445"/>
    </location>
</feature>
<name>A0A369WLY8_9GAMM</name>
<feature type="transmembrane region" description="Helical" evidence="1">
    <location>
        <begin position="988"/>
        <end position="1013"/>
    </location>
</feature>
<feature type="transmembrane region" description="Helical" evidence="1">
    <location>
        <begin position="383"/>
        <end position="405"/>
    </location>
</feature>
<evidence type="ECO:0000256" key="1">
    <source>
        <dbReference type="SAM" id="Phobius"/>
    </source>
</evidence>
<comment type="caution">
    <text evidence="2">The sequence shown here is derived from an EMBL/GenBank/DDBJ whole genome shotgun (WGS) entry which is preliminary data.</text>
</comment>
<dbReference type="OrthoDB" id="5287122at2"/>
<dbReference type="EMBL" id="QQOH01000002">
    <property type="protein sequence ID" value="RDE23088.1"/>
    <property type="molecule type" value="Genomic_DNA"/>
</dbReference>
<feature type="transmembrane region" description="Helical" evidence="1">
    <location>
        <begin position="523"/>
        <end position="544"/>
    </location>
</feature>
<dbReference type="Gene3D" id="3.30.70.1320">
    <property type="entry name" value="Multidrug efflux transporter AcrB pore domain like"/>
    <property type="match status" value="1"/>
</dbReference>
<dbReference type="GO" id="GO:0042910">
    <property type="term" value="F:xenobiotic transmembrane transporter activity"/>
    <property type="evidence" value="ECO:0007669"/>
    <property type="project" value="TreeGrafter"/>
</dbReference>
<dbReference type="PANTHER" id="PTHR32063:SF33">
    <property type="entry name" value="RND SUPERFAMILY EFFLUX PUMP PERMEASE COMPONENT"/>
    <property type="match status" value="1"/>
</dbReference>
<dbReference type="PANTHER" id="PTHR32063">
    <property type="match status" value="1"/>
</dbReference>
<keyword evidence="1" id="KW-1133">Transmembrane helix</keyword>